<sequence length="38" mass="4394">MLHSYFLRIASCFIASKYKGYQSLKALHEPVLAIKHKT</sequence>
<name>A0ABQ0I624_9ALTE</name>
<evidence type="ECO:0000313" key="1">
    <source>
        <dbReference type="EMBL" id="GAC04805.1"/>
    </source>
</evidence>
<dbReference type="EMBL" id="BAEK01000033">
    <property type="protein sequence ID" value="GAC04805.1"/>
    <property type="molecule type" value="Genomic_DNA"/>
</dbReference>
<organism evidence="1 2">
    <name type="scientific">Paraglaciecola agarilytica NO2</name>
    <dbReference type="NCBI Taxonomy" id="1125747"/>
    <lineage>
        <taxon>Bacteria</taxon>
        <taxon>Pseudomonadati</taxon>
        <taxon>Pseudomonadota</taxon>
        <taxon>Gammaproteobacteria</taxon>
        <taxon>Alteromonadales</taxon>
        <taxon>Alteromonadaceae</taxon>
        <taxon>Paraglaciecola</taxon>
    </lineage>
</organism>
<accession>A0ABQ0I624</accession>
<keyword evidence="2" id="KW-1185">Reference proteome</keyword>
<protein>
    <submittedName>
        <fullName evidence="1">Uncharacterized protein</fullName>
    </submittedName>
</protein>
<comment type="caution">
    <text evidence="1">The sequence shown here is derived from an EMBL/GenBank/DDBJ whole genome shotgun (WGS) entry which is preliminary data.</text>
</comment>
<reference evidence="1 2" key="1">
    <citation type="journal article" date="2014" name="Environ. Microbiol.">
        <title>Comparative genomics of the marine bacterial genus Glaciecola reveals the high degree of genomic diversity and genomic characteristic for cold adaptation.</title>
        <authorList>
            <person name="Qin Q.L."/>
            <person name="Xie B.B."/>
            <person name="Yu Y."/>
            <person name="Shu Y.L."/>
            <person name="Rong J.C."/>
            <person name="Zhang Y.J."/>
            <person name="Zhao D.L."/>
            <person name="Chen X.L."/>
            <person name="Zhang X.Y."/>
            <person name="Chen B."/>
            <person name="Zhou B.C."/>
            <person name="Zhang Y.Z."/>
        </authorList>
    </citation>
    <scope>NUCLEOTIDE SEQUENCE [LARGE SCALE GENOMIC DNA]</scope>
    <source>
        <strain evidence="1 2">NO2</strain>
    </source>
</reference>
<proteinExistence type="predicted"/>
<evidence type="ECO:0000313" key="2">
    <source>
        <dbReference type="Proteomes" id="UP000008372"/>
    </source>
</evidence>
<dbReference type="Proteomes" id="UP000008372">
    <property type="component" value="Unassembled WGS sequence"/>
</dbReference>
<gene>
    <name evidence="1" type="ORF">GAGA_1950</name>
</gene>